<feature type="transmembrane region" description="Helical" evidence="11">
    <location>
        <begin position="180"/>
        <end position="205"/>
    </location>
</feature>
<dbReference type="InterPro" id="IPR004513">
    <property type="entry name" value="FtsX"/>
</dbReference>
<feature type="domain" description="FtsX extracellular" evidence="13">
    <location>
        <begin position="60"/>
        <end position="149"/>
    </location>
</feature>
<dbReference type="GO" id="GO:0051301">
    <property type="term" value="P:cell division"/>
    <property type="evidence" value="ECO:0007669"/>
    <property type="project" value="UniProtKB-KW"/>
</dbReference>
<keyword evidence="6 11" id="KW-0812">Transmembrane</keyword>
<feature type="transmembrane region" description="Helical" evidence="11">
    <location>
        <begin position="279"/>
        <end position="298"/>
    </location>
</feature>
<keyword evidence="5 10" id="KW-0132">Cell division</keyword>
<evidence type="ECO:0000259" key="12">
    <source>
        <dbReference type="Pfam" id="PF02687"/>
    </source>
</evidence>
<dbReference type="InterPro" id="IPR040690">
    <property type="entry name" value="FtsX_ECD"/>
</dbReference>
<accession>A0A1J4TCX2</accession>
<dbReference type="GO" id="GO:0005886">
    <property type="term" value="C:plasma membrane"/>
    <property type="evidence" value="ECO:0007669"/>
    <property type="project" value="UniProtKB-SubCell"/>
</dbReference>
<dbReference type="InterPro" id="IPR003838">
    <property type="entry name" value="ABC3_permease_C"/>
</dbReference>
<protein>
    <recommendedName>
        <fullName evidence="3 10">Cell division protein FtsX</fullName>
    </recommendedName>
</protein>
<evidence type="ECO:0000313" key="14">
    <source>
        <dbReference type="EMBL" id="OIO08318.1"/>
    </source>
</evidence>
<keyword evidence="9 10" id="KW-0131">Cell cycle</keyword>
<evidence type="ECO:0000256" key="4">
    <source>
        <dbReference type="ARBA" id="ARBA00022475"/>
    </source>
</evidence>
<evidence type="ECO:0000259" key="13">
    <source>
        <dbReference type="Pfam" id="PF18075"/>
    </source>
</evidence>
<evidence type="ECO:0000256" key="3">
    <source>
        <dbReference type="ARBA" id="ARBA00021907"/>
    </source>
</evidence>
<gene>
    <name evidence="14" type="ORF">AUJ27_00895</name>
</gene>
<name>A0A1J4TCX2_9BACT</name>
<evidence type="ECO:0000256" key="1">
    <source>
        <dbReference type="ARBA" id="ARBA00004651"/>
    </source>
</evidence>
<organism evidence="14 15">
    <name type="scientific">Candidatus Falkowbacteria bacterium CG1_02_37_44</name>
    <dbReference type="NCBI Taxonomy" id="1805146"/>
    <lineage>
        <taxon>Bacteria</taxon>
        <taxon>Candidatus Falkowiibacteriota</taxon>
    </lineage>
</organism>
<dbReference type="PIRSF" id="PIRSF003097">
    <property type="entry name" value="FtsX"/>
    <property type="match status" value="1"/>
</dbReference>
<evidence type="ECO:0000256" key="5">
    <source>
        <dbReference type="ARBA" id="ARBA00022618"/>
    </source>
</evidence>
<evidence type="ECO:0000256" key="2">
    <source>
        <dbReference type="ARBA" id="ARBA00007379"/>
    </source>
</evidence>
<evidence type="ECO:0000313" key="15">
    <source>
        <dbReference type="Proteomes" id="UP000183192"/>
    </source>
</evidence>
<feature type="domain" description="ABC3 transporter permease C-terminal" evidence="12">
    <location>
        <begin position="180"/>
        <end position="297"/>
    </location>
</feature>
<dbReference type="Pfam" id="PF02687">
    <property type="entry name" value="FtsX"/>
    <property type="match status" value="1"/>
</dbReference>
<evidence type="ECO:0000256" key="6">
    <source>
        <dbReference type="ARBA" id="ARBA00022692"/>
    </source>
</evidence>
<sequence>MIILSFLRVLKFSLQDIGRNIWLSIVTITIIVLALFTVNLLLVVNEISQAAVESVKEKIDVVLYIKPEAEESKIFALKAKISNLEQIKEVKYISQNEAMDNFKNNHRNNPEILQALREIGGNPLTPSLTIKPVDVDKYEEIIAELSAINNEIIESRNFDDHKIILEKINAISYKVKEAGIFVSSIFVLIALLVVYNAIRVVIYTHRKEIGIMKLVGASNWFIRSPYLISSIVYALIGIIATLLIFYPFLTILQPYLEAFFIGYNINIISYFTDNFIKIFGLELLVASLINVFASLIAVGKYSKV</sequence>
<proteinExistence type="inferred from homology"/>
<dbReference type="PANTHER" id="PTHR47755">
    <property type="entry name" value="CELL DIVISION PROTEIN FTSX"/>
    <property type="match status" value="1"/>
</dbReference>
<feature type="transmembrane region" description="Helical" evidence="11">
    <location>
        <begin position="226"/>
        <end position="249"/>
    </location>
</feature>
<evidence type="ECO:0000256" key="8">
    <source>
        <dbReference type="ARBA" id="ARBA00023136"/>
    </source>
</evidence>
<dbReference type="PANTHER" id="PTHR47755:SF1">
    <property type="entry name" value="CELL DIVISION PROTEIN FTSX"/>
    <property type="match status" value="1"/>
</dbReference>
<feature type="transmembrane region" description="Helical" evidence="11">
    <location>
        <begin position="255"/>
        <end position="272"/>
    </location>
</feature>
<comment type="caution">
    <text evidence="14">The sequence shown here is derived from an EMBL/GenBank/DDBJ whole genome shotgun (WGS) entry which is preliminary data.</text>
</comment>
<evidence type="ECO:0000256" key="10">
    <source>
        <dbReference type="PIRNR" id="PIRNR003097"/>
    </source>
</evidence>
<reference evidence="14 15" key="1">
    <citation type="journal article" date="2016" name="Environ. Microbiol.">
        <title>Genomic resolution of a cold subsurface aquifer community provides metabolic insights for novel microbes adapted to high CO concentrations.</title>
        <authorList>
            <person name="Probst A.J."/>
            <person name="Castelle C.J."/>
            <person name="Singh A."/>
            <person name="Brown C.T."/>
            <person name="Anantharaman K."/>
            <person name="Sharon I."/>
            <person name="Hug L.A."/>
            <person name="Burstein D."/>
            <person name="Emerson J.B."/>
            <person name="Thomas B.C."/>
            <person name="Banfield J.F."/>
        </authorList>
    </citation>
    <scope>NUCLEOTIDE SEQUENCE [LARGE SCALE GENOMIC DNA]</scope>
    <source>
        <strain evidence="14">CG1_02_37_44</strain>
    </source>
</reference>
<feature type="transmembrane region" description="Helical" evidence="11">
    <location>
        <begin position="21"/>
        <end position="44"/>
    </location>
</feature>
<dbReference type="EMBL" id="MNUU01000016">
    <property type="protein sequence ID" value="OIO08318.1"/>
    <property type="molecule type" value="Genomic_DNA"/>
</dbReference>
<evidence type="ECO:0000256" key="7">
    <source>
        <dbReference type="ARBA" id="ARBA00022989"/>
    </source>
</evidence>
<dbReference type="Gene3D" id="3.30.70.3040">
    <property type="match status" value="1"/>
</dbReference>
<keyword evidence="7 11" id="KW-1133">Transmembrane helix</keyword>
<dbReference type="Proteomes" id="UP000183192">
    <property type="component" value="Unassembled WGS sequence"/>
</dbReference>
<comment type="subcellular location">
    <subcellularLocation>
        <location evidence="1">Cell membrane</location>
        <topology evidence="1">Multi-pass membrane protein</topology>
    </subcellularLocation>
</comment>
<dbReference type="STRING" id="1805146.AUJ27_00895"/>
<keyword evidence="4 10" id="KW-1003">Cell membrane</keyword>
<evidence type="ECO:0000256" key="9">
    <source>
        <dbReference type="ARBA" id="ARBA00023306"/>
    </source>
</evidence>
<evidence type="ECO:0000256" key="11">
    <source>
        <dbReference type="SAM" id="Phobius"/>
    </source>
</evidence>
<dbReference type="AlphaFoldDB" id="A0A1J4TCX2"/>
<keyword evidence="8 10" id="KW-0472">Membrane</keyword>
<dbReference type="Pfam" id="PF18075">
    <property type="entry name" value="FtsX_ECD"/>
    <property type="match status" value="1"/>
</dbReference>
<comment type="similarity">
    <text evidence="2 10">Belongs to the ABC-4 integral membrane protein family. FtsX subfamily.</text>
</comment>